<sequence>MVIHSMLLLDVELYFARNLKILSNTSKVDMSVSFLAITKPPLPQCPSGPESRQQSTPTPTPAR</sequence>
<feature type="region of interest" description="Disordered" evidence="1">
    <location>
        <begin position="40"/>
        <end position="63"/>
    </location>
</feature>
<dbReference type="AlphaFoldDB" id="A0A6A6GBY3"/>
<protein>
    <submittedName>
        <fullName evidence="2">Uncharacterized protein</fullName>
    </submittedName>
</protein>
<name>A0A6A6GBY3_9PEZI</name>
<accession>A0A6A6GBY3</accession>
<proteinExistence type="predicted"/>
<organism evidence="2 3">
    <name type="scientific">Elsinoe ampelina</name>
    <dbReference type="NCBI Taxonomy" id="302913"/>
    <lineage>
        <taxon>Eukaryota</taxon>
        <taxon>Fungi</taxon>
        <taxon>Dikarya</taxon>
        <taxon>Ascomycota</taxon>
        <taxon>Pezizomycotina</taxon>
        <taxon>Dothideomycetes</taxon>
        <taxon>Dothideomycetidae</taxon>
        <taxon>Myriangiales</taxon>
        <taxon>Elsinoaceae</taxon>
        <taxon>Elsinoe</taxon>
    </lineage>
</organism>
<keyword evidence="3" id="KW-1185">Reference proteome</keyword>
<evidence type="ECO:0000256" key="1">
    <source>
        <dbReference type="SAM" id="MobiDB-lite"/>
    </source>
</evidence>
<evidence type="ECO:0000313" key="2">
    <source>
        <dbReference type="EMBL" id="KAF2223225.1"/>
    </source>
</evidence>
<dbReference type="Proteomes" id="UP000799538">
    <property type="component" value="Unassembled WGS sequence"/>
</dbReference>
<reference evidence="3" key="1">
    <citation type="journal article" date="2020" name="Stud. Mycol.">
        <title>101 Dothideomycetes genomes: A test case for predicting lifestyles and emergence of pathogens.</title>
        <authorList>
            <person name="Haridas S."/>
            <person name="Albert R."/>
            <person name="Binder M."/>
            <person name="Bloem J."/>
            <person name="LaButti K."/>
            <person name="Salamov A."/>
            <person name="Andreopoulos B."/>
            <person name="Baker S."/>
            <person name="Barry K."/>
            <person name="Bills G."/>
            <person name="Bluhm B."/>
            <person name="Cannon C."/>
            <person name="Castanera R."/>
            <person name="Culley D."/>
            <person name="Daum C."/>
            <person name="Ezra D."/>
            <person name="Gonzalez J."/>
            <person name="Henrissat B."/>
            <person name="Kuo A."/>
            <person name="Liang C."/>
            <person name="Lipzen A."/>
            <person name="Lutzoni F."/>
            <person name="Magnuson J."/>
            <person name="Mondo S."/>
            <person name="Nolan M."/>
            <person name="Ohm R."/>
            <person name="Pangilinan J."/>
            <person name="Park H.-J."/>
            <person name="Ramirez L."/>
            <person name="Alfaro M."/>
            <person name="Sun H."/>
            <person name="Tritt A."/>
            <person name="Yoshinaga Y."/>
            <person name="Zwiers L.-H."/>
            <person name="Turgeon B."/>
            <person name="Goodwin S."/>
            <person name="Spatafora J."/>
            <person name="Crous P."/>
            <person name="Grigoriev I."/>
        </authorList>
    </citation>
    <scope>NUCLEOTIDE SEQUENCE [LARGE SCALE GENOMIC DNA]</scope>
    <source>
        <strain evidence="3">CECT 20119</strain>
    </source>
</reference>
<evidence type="ECO:0000313" key="3">
    <source>
        <dbReference type="Proteomes" id="UP000799538"/>
    </source>
</evidence>
<gene>
    <name evidence="2" type="ORF">BDZ85DRAFT_263193</name>
</gene>
<dbReference type="EMBL" id="ML992507">
    <property type="protein sequence ID" value="KAF2223225.1"/>
    <property type="molecule type" value="Genomic_DNA"/>
</dbReference>